<comment type="caution">
    <text evidence="2">The sequence shown here is derived from an EMBL/GenBank/DDBJ whole genome shotgun (WGS) entry which is preliminary data.</text>
</comment>
<keyword evidence="3" id="KW-1185">Reference proteome</keyword>
<sequence length="40" mass="4188">MIALSVIAFAVAESMMLGDLPPQPKLSGRRDSLSSRAAEA</sequence>
<protein>
    <submittedName>
        <fullName evidence="2">Uncharacterized protein</fullName>
    </submittedName>
</protein>
<evidence type="ECO:0000256" key="1">
    <source>
        <dbReference type="SAM" id="MobiDB-lite"/>
    </source>
</evidence>
<feature type="compositionally biased region" description="Basic and acidic residues" evidence="1">
    <location>
        <begin position="28"/>
        <end position="40"/>
    </location>
</feature>
<dbReference type="EMBL" id="JAAIUW010000114">
    <property type="protein sequence ID" value="KAF7800924.1"/>
    <property type="molecule type" value="Genomic_DNA"/>
</dbReference>
<reference evidence="2" key="1">
    <citation type="submission" date="2020-09" db="EMBL/GenBank/DDBJ databases">
        <title>Genome-Enabled Discovery of Anthraquinone Biosynthesis in Senna tora.</title>
        <authorList>
            <person name="Kang S.-H."/>
            <person name="Pandey R.P."/>
            <person name="Lee C.-M."/>
            <person name="Sim J.-S."/>
            <person name="Jeong J.-T."/>
            <person name="Choi B.-S."/>
            <person name="Jung M."/>
            <person name="Ginzburg D."/>
            <person name="Zhao K."/>
            <person name="Won S.Y."/>
            <person name="Oh T.-J."/>
            <person name="Yu Y."/>
            <person name="Kim N.-H."/>
            <person name="Lee O.R."/>
            <person name="Lee T.-H."/>
            <person name="Bashyal P."/>
            <person name="Kim T.-S."/>
            <person name="Lee W.-H."/>
            <person name="Kawkins C."/>
            <person name="Kim C.-K."/>
            <person name="Kim J.S."/>
            <person name="Ahn B.O."/>
            <person name="Rhee S.Y."/>
            <person name="Sohng J.K."/>
        </authorList>
    </citation>
    <scope>NUCLEOTIDE SEQUENCE</scope>
    <source>
        <tissue evidence="2">Leaf</tissue>
    </source>
</reference>
<dbReference type="Proteomes" id="UP000634136">
    <property type="component" value="Unassembled WGS sequence"/>
</dbReference>
<feature type="region of interest" description="Disordered" evidence="1">
    <location>
        <begin position="19"/>
        <end position="40"/>
    </location>
</feature>
<accession>A0A834SNM7</accession>
<evidence type="ECO:0000313" key="2">
    <source>
        <dbReference type="EMBL" id="KAF7800924.1"/>
    </source>
</evidence>
<organism evidence="2 3">
    <name type="scientific">Senna tora</name>
    <dbReference type="NCBI Taxonomy" id="362788"/>
    <lineage>
        <taxon>Eukaryota</taxon>
        <taxon>Viridiplantae</taxon>
        <taxon>Streptophyta</taxon>
        <taxon>Embryophyta</taxon>
        <taxon>Tracheophyta</taxon>
        <taxon>Spermatophyta</taxon>
        <taxon>Magnoliopsida</taxon>
        <taxon>eudicotyledons</taxon>
        <taxon>Gunneridae</taxon>
        <taxon>Pentapetalae</taxon>
        <taxon>rosids</taxon>
        <taxon>fabids</taxon>
        <taxon>Fabales</taxon>
        <taxon>Fabaceae</taxon>
        <taxon>Caesalpinioideae</taxon>
        <taxon>Cassia clade</taxon>
        <taxon>Senna</taxon>
    </lineage>
</organism>
<name>A0A834SNM7_9FABA</name>
<evidence type="ECO:0000313" key="3">
    <source>
        <dbReference type="Proteomes" id="UP000634136"/>
    </source>
</evidence>
<gene>
    <name evidence="2" type="ORF">G2W53_044584</name>
</gene>
<dbReference type="AlphaFoldDB" id="A0A834SNM7"/>
<proteinExistence type="predicted"/>